<dbReference type="Pfam" id="PF00534">
    <property type="entry name" value="Glycos_transf_1"/>
    <property type="match status" value="1"/>
</dbReference>
<keyword evidence="3" id="KW-0808">Transferase</keyword>
<dbReference type="RefSeq" id="WP_343987442.1">
    <property type="nucleotide sequence ID" value="NZ_BAAANB010000001.1"/>
</dbReference>
<reference evidence="6 7" key="1">
    <citation type="journal article" date="2019" name="Int. J. Syst. Evol. Microbiol.">
        <title>The Global Catalogue of Microorganisms (GCM) 10K type strain sequencing project: providing services to taxonomists for standard genome sequencing and annotation.</title>
        <authorList>
            <consortium name="The Broad Institute Genomics Platform"/>
            <consortium name="The Broad Institute Genome Sequencing Center for Infectious Disease"/>
            <person name="Wu L."/>
            <person name="Ma J."/>
        </authorList>
    </citation>
    <scope>NUCLEOTIDE SEQUENCE [LARGE SCALE GENOMIC DNA]</scope>
    <source>
        <strain evidence="6 7">JCM 14283</strain>
    </source>
</reference>
<keyword evidence="2" id="KW-0328">Glycosyltransferase</keyword>
<gene>
    <name evidence="6" type="ORF">GCM10009740_06550</name>
</gene>
<organism evidence="6 7">
    <name type="scientific">Terrabacter terrae</name>
    <dbReference type="NCBI Taxonomy" id="318434"/>
    <lineage>
        <taxon>Bacteria</taxon>
        <taxon>Bacillati</taxon>
        <taxon>Actinomycetota</taxon>
        <taxon>Actinomycetes</taxon>
        <taxon>Micrococcales</taxon>
        <taxon>Intrasporangiaceae</taxon>
        <taxon>Terrabacter</taxon>
    </lineage>
</organism>
<dbReference type="SUPFAM" id="SSF53756">
    <property type="entry name" value="UDP-Glycosyltransferase/glycogen phosphorylase"/>
    <property type="match status" value="1"/>
</dbReference>
<evidence type="ECO:0000259" key="5">
    <source>
        <dbReference type="Pfam" id="PF13439"/>
    </source>
</evidence>
<proteinExistence type="predicted"/>
<evidence type="ECO:0000259" key="4">
    <source>
        <dbReference type="Pfam" id="PF00534"/>
    </source>
</evidence>
<evidence type="ECO:0000256" key="3">
    <source>
        <dbReference type="ARBA" id="ARBA00022679"/>
    </source>
</evidence>
<dbReference type="Gene3D" id="3.40.50.2000">
    <property type="entry name" value="Glycogen Phosphorylase B"/>
    <property type="match status" value="2"/>
</dbReference>
<dbReference type="Pfam" id="PF13439">
    <property type="entry name" value="Glyco_transf_4"/>
    <property type="match status" value="1"/>
</dbReference>
<dbReference type="EMBL" id="BAAANB010000001">
    <property type="protein sequence ID" value="GAA2020796.1"/>
    <property type="molecule type" value="Genomic_DNA"/>
</dbReference>
<dbReference type="PANTHER" id="PTHR45947">
    <property type="entry name" value="SULFOQUINOVOSYL TRANSFERASE SQD2"/>
    <property type="match status" value="1"/>
</dbReference>
<feature type="domain" description="Glycosyl transferase family 1" evidence="4">
    <location>
        <begin position="226"/>
        <end position="365"/>
    </location>
</feature>
<comment type="caution">
    <text evidence="6">The sequence shown here is derived from an EMBL/GenBank/DDBJ whole genome shotgun (WGS) entry which is preliminary data.</text>
</comment>
<feature type="domain" description="Glycosyltransferase subfamily 4-like N-terminal" evidence="5">
    <location>
        <begin position="47"/>
        <end position="205"/>
    </location>
</feature>
<protein>
    <recommendedName>
        <fullName evidence="1">D-inositol 3-phosphate glycosyltransferase</fullName>
    </recommendedName>
</protein>
<dbReference type="Proteomes" id="UP001501285">
    <property type="component" value="Unassembled WGS sequence"/>
</dbReference>
<evidence type="ECO:0000313" key="6">
    <source>
        <dbReference type="EMBL" id="GAA2020796.1"/>
    </source>
</evidence>
<sequence length="408" mass="43307">MNLEPGDLRVSSQAGTAVGDAASGAVGRGWRPLTIAMVGQKGLPAKMGGVEKHVEEVGSRLASRGHEVLVFCRSSYGTGTPRTYGGMTLVEAPTVATKHLDAIVHSAASTLMALGRRPDVVHYHALGPALLSPLPRYLSGAAVVLTVHGLDHQRDKWGGPARAVLGVAHWLSGRVPNDTVVVSQSLADHYGEHFTKAVTCIPNGAPTPVLTGDSEFARSLGLVPGQYALFVGRLVPEKRPDLLIEAVLGSERIRQVVIVGDTSFTPEYSAHLRELAGDDPRVVFPGFVGGRHLDELFQRAGVFVQPSDLEGLPLTLLEAIANRTPVVASDIAPHLEILGAGSPAHRLFARGDVGSLRAALEQVLAGVPAASGDELRSRVLDHYSWDAATDRLEELYLRTVAARQGKPR</sequence>
<name>A0ABN2TTL7_9MICO</name>
<keyword evidence="7" id="KW-1185">Reference proteome</keyword>
<evidence type="ECO:0000313" key="7">
    <source>
        <dbReference type="Proteomes" id="UP001501285"/>
    </source>
</evidence>
<dbReference type="InterPro" id="IPR028098">
    <property type="entry name" value="Glyco_trans_4-like_N"/>
</dbReference>
<dbReference type="InterPro" id="IPR001296">
    <property type="entry name" value="Glyco_trans_1"/>
</dbReference>
<evidence type="ECO:0000256" key="2">
    <source>
        <dbReference type="ARBA" id="ARBA00022676"/>
    </source>
</evidence>
<evidence type="ECO:0000256" key="1">
    <source>
        <dbReference type="ARBA" id="ARBA00021292"/>
    </source>
</evidence>
<accession>A0ABN2TTL7</accession>
<dbReference type="InterPro" id="IPR050194">
    <property type="entry name" value="Glycosyltransferase_grp1"/>
</dbReference>
<dbReference type="CDD" id="cd03801">
    <property type="entry name" value="GT4_PimA-like"/>
    <property type="match status" value="1"/>
</dbReference>
<dbReference type="PANTHER" id="PTHR45947:SF3">
    <property type="entry name" value="SULFOQUINOVOSYL TRANSFERASE SQD2"/>
    <property type="match status" value="1"/>
</dbReference>